<dbReference type="EMBL" id="NHTK01001373">
    <property type="protein sequence ID" value="PPQ98950.1"/>
    <property type="molecule type" value="Genomic_DNA"/>
</dbReference>
<gene>
    <name evidence="1" type="ORF">CVT24_003577</name>
</gene>
<reference evidence="1 2" key="1">
    <citation type="journal article" date="2018" name="Evol. Lett.">
        <title>Horizontal gene cluster transfer increased hallucinogenic mushroom diversity.</title>
        <authorList>
            <person name="Reynolds H.T."/>
            <person name="Vijayakumar V."/>
            <person name="Gluck-Thaler E."/>
            <person name="Korotkin H.B."/>
            <person name="Matheny P.B."/>
            <person name="Slot J.C."/>
        </authorList>
    </citation>
    <scope>NUCLEOTIDE SEQUENCE [LARGE SCALE GENOMIC DNA]</scope>
    <source>
        <strain evidence="1 2">2629</strain>
    </source>
</reference>
<protein>
    <submittedName>
        <fullName evidence="1">Uncharacterized protein</fullName>
    </submittedName>
</protein>
<evidence type="ECO:0000313" key="1">
    <source>
        <dbReference type="EMBL" id="PPQ98950.1"/>
    </source>
</evidence>
<dbReference type="AlphaFoldDB" id="A0A409Y7H3"/>
<dbReference type="InParanoid" id="A0A409Y7H3"/>
<dbReference type="Proteomes" id="UP000284842">
    <property type="component" value="Unassembled WGS sequence"/>
</dbReference>
<organism evidence="1 2">
    <name type="scientific">Panaeolus cyanescens</name>
    <dbReference type="NCBI Taxonomy" id="181874"/>
    <lineage>
        <taxon>Eukaryota</taxon>
        <taxon>Fungi</taxon>
        <taxon>Dikarya</taxon>
        <taxon>Basidiomycota</taxon>
        <taxon>Agaricomycotina</taxon>
        <taxon>Agaricomycetes</taxon>
        <taxon>Agaricomycetidae</taxon>
        <taxon>Agaricales</taxon>
        <taxon>Agaricineae</taxon>
        <taxon>Galeropsidaceae</taxon>
        <taxon>Panaeolus</taxon>
    </lineage>
</organism>
<comment type="caution">
    <text evidence="1">The sequence shown here is derived from an EMBL/GenBank/DDBJ whole genome shotgun (WGS) entry which is preliminary data.</text>
</comment>
<proteinExistence type="predicted"/>
<keyword evidence="2" id="KW-1185">Reference proteome</keyword>
<accession>A0A409Y7H3</accession>
<name>A0A409Y7H3_9AGAR</name>
<sequence length="199" mass="21204">MTKDLVDGVSLGPRIAFTSKEVPSLSDFVVKLAGSTISAAKIPGPVATALKILKSALLSQGKGEGVEPELRGHALIAGGINSVAMAHAASRDNEVMGHAQPTPTVPHPAALPVEIRRVQYDARYTAMTAANQHYQLYSPAEAPTPTSPVQPYSYHYTPSVPHVGMPMTTKITLEDTKIDIPWSWIPTLAQSYHTTALEG</sequence>
<evidence type="ECO:0000313" key="2">
    <source>
        <dbReference type="Proteomes" id="UP000284842"/>
    </source>
</evidence>